<feature type="non-terminal residue" evidence="1">
    <location>
        <position position="1"/>
    </location>
</feature>
<comment type="caution">
    <text evidence="1">The sequence shown here is derived from an EMBL/GenBank/DDBJ whole genome shotgun (WGS) entry which is preliminary data.</text>
</comment>
<reference evidence="1 2" key="1">
    <citation type="submission" date="2023-11" db="EMBL/GenBank/DDBJ databases">
        <title>Halocaridina rubra genome assembly.</title>
        <authorList>
            <person name="Smith C."/>
        </authorList>
    </citation>
    <scope>NUCLEOTIDE SEQUENCE [LARGE SCALE GENOMIC DNA]</scope>
    <source>
        <strain evidence="1">EP-1</strain>
        <tissue evidence="1">Whole</tissue>
    </source>
</reference>
<evidence type="ECO:0000313" key="1">
    <source>
        <dbReference type="EMBL" id="KAK7066750.1"/>
    </source>
</evidence>
<evidence type="ECO:0000313" key="2">
    <source>
        <dbReference type="Proteomes" id="UP001381693"/>
    </source>
</evidence>
<proteinExistence type="predicted"/>
<accession>A0AAN8WIA3</accession>
<gene>
    <name evidence="1" type="ORF">SK128_005330</name>
</gene>
<dbReference type="EMBL" id="JAXCGZ010019038">
    <property type="protein sequence ID" value="KAK7066750.1"/>
    <property type="molecule type" value="Genomic_DNA"/>
</dbReference>
<organism evidence="1 2">
    <name type="scientific">Halocaridina rubra</name>
    <name type="common">Hawaiian red shrimp</name>
    <dbReference type="NCBI Taxonomy" id="373956"/>
    <lineage>
        <taxon>Eukaryota</taxon>
        <taxon>Metazoa</taxon>
        <taxon>Ecdysozoa</taxon>
        <taxon>Arthropoda</taxon>
        <taxon>Crustacea</taxon>
        <taxon>Multicrustacea</taxon>
        <taxon>Malacostraca</taxon>
        <taxon>Eumalacostraca</taxon>
        <taxon>Eucarida</taxon>
        <taxon>Decapoda</taxon>
        <taxon>Pleocyemata</taxon>
        <taxon>Caridea</taxon>
        <taxon>Atyoidea</taxon>
        <taxon>Atyidae</taxon>
        <taxon>Halocaridina</taxon>
    </lineage>
</organism>
<keyword evidence="2" id="KW-1185">Reference proteome</keyword>
<protein>
    <submittedName>
        <fullName evidence="1">Uncharacterized protein</fullName>
    </submittedName>
</protein>
<name>A0AAN8WIA3_HALRR</name>
<dbReference type="Proteomes" id="UP001381693">
    <property type="component" value="Unassembled WGS sequence"/>
</dbReference>
<dbReference type="AlphaFoldDB" id="A0AAN8WIA3"/>
<sequence>LYIIDLERQVYVWHLTGQLVYCPLNKAQKPVLVDKNCLCRMRMQMQGLQIQIPMPGGGTELMEIAGIHLEDVKLLMECFPMDNKTGSVASPPEFSIIEATMTYTHQKLPLVFSHPPTIFQGKMSL</sequence>